<dbReference type="InterPro" id="IPR016195">
    <property type="entry name" value="Pol/histidinol_Pase-like"/>
</dbReference>
<proteinExistence type="predicted"/>
<comment type="caution">
    <text evidence="2">The sequence shown here is derived from an EMBL/GenBank/DDBJ whole genome shotgun (WGS) entry which is preliminary data.</text>
</comment>
<dbReference type="InterPro" id="IPR052018">
    <property type="entry name" value="PHP_domain"/>
</dbReference>
<dbReference type="InterPro" id="IPR003141">
    <property type="entry name" value="Pol/His_phosphatase_N"/>
</dbReference>
<dbReference type="Gene3D" id="1.10.150.650">
    <property type="match status" value="1"/>
</dbReference>
<dbReference type="GO" id="GO:0035312">
    <property type="term" value="F:5'-3' DNA exonuclease activity"/>
    <property type="evidence" value="ECO:0007669"/>
    <property type="project" value="TreeGrafter"/>
</dbReference>
<protein>
    <recommendedName>
        <fullName evidence="1">Polymerase/histidinol phosphatase N-terminal domain-containing protein</fullName>
    </recommendedName>
</protein>
<organism evidence="2 3">
    <name type="scientific">Alkalibaculum bacchi</name>
    <dbReference type="NCBI Taxonomy" id="645887"/>
    <lineage>
        <taxon>Bacteria</taxon>
        <taxon>Bacillati</taxon>
        <taxon>Bacillota</taxon>
        <taxon>Clostridia</taxon>
        <taxon>Eubacteriales</taxon>
        <taxon>Eubacteriaceae</taxon>
        <taxon>Alkalibaculum</taxon>
    </lineage>
</organism>
<reference evidence="2 3" key="1">
    <citation type="submission" date="2018-06" db="EMBL/GenBank/DDBJ databases">
        <title>Genomic Encyclopedia of Type Strains, Phase IV (KMG-IV): sequencing the most valuable type-strain genomes for metagenomic binning, comparative biology and taxonomic classification.</title>
        <authorList>
            <person name="Goeker M."/>
        </authorList>
    </citation>
    <scope>NUCLEOTIDE SEQUENCE [LARGE SCALE GENOMIC DNA]</scope>
    <source>
        <strain evidence="2 3">DSM 22112</strain>
    </source>
</reference>
<dbReference type="Pfam" id="PF02811">
    <property type="entry name" value="PHP"/>
    <property type="match status" value="1"/>
</dbReference>
<dbReference type="GO" id="GO:0004534">
    <property type="term" value="F:5'-3' RNA exonuclease activity"/>
    <property type="evidence" value="ECO:0007669"/>
    <property type="project" value="TreeGrafter"/>
</dbReference>
<evidence type="ECO:0000313" key="3">
    <source>
        <dbReference type="Proteomes" id="UP000253490"/>
    </source>
</evidence>
<dbReference type="Proteomes" id="UP000253490">
    <property type="component" value="Unassembled WGS sequence"/>
</dbReference>
<dbReference type="OrthoDB" id="9804333at2"/>
<accession>A0A366HZN4</accession>
<keyword evidence="3" id="KW-1185">Reference proteome</keyword>
<dbReference type="RefSeq" id="WP_113921386.1">
    <property type="nucleotide sequence ID" value="NZ_QNRX01000017.1"/>
</dbReference>
<dbReference type="AlphaFoldDB" id="A0A366HZN4"/>
<name>A0A366HZN4_9FIRM</name>
<dbReference type="PANTHER" id="PTHR42924">
    <property type="entry name" value="EXONUCLEASE"/>
    <property type="match status" value="1"/>
</dbReference>
<gene>
    <name evidence="2" type="ORF">DES36_11722</name>
</gene>
<dbReference type="SUPFAM" id="SSF89550">
    <property type="entry name" value="PHP domain-like"/>
    <property type="match status" value="1"/>
</dbReference>
<dbReference type="SMART" id="SM00481">
    <property type="entry name" value="POLIIIAc"/>
    <property type="match status" value="1"/>
</dbReference>
<dbReference type="CDD" id="cd07438">
    <property type="entry name" value="PHP_HisPPase_AMP"/>
    <property type="match status" value="1"/>
</dbReference>
<feature type="domain" description="Polymerase/histidinol phosphatase N-terminal" evidence="1">
    <location>
        <begin position="4"/>
        <end position="69"/>
    </location>
</feature>
<dbReference type="PANTHER" id="PTHR42924:SF3">
    <property type="entry name" value="POLYMERASE_HISTIDINOL PHOSPHATASE N-TERMINAL DOMAIN-CONTAINING PROTEIN"/>
    <property type="match status" value="1"/>
</dbReference>
<sequence length="271" mass="30755">MYYADLHMHSTHSDGKLSVEKIIEHAKNRNLKAISITDHDTISGTIEAVQSLNKGSLEVIPGIELSTIYQGEEIHILGYLFDLENKDFAQFIQSTQNHRLERANKMIEKFDSVGIHIDREELSKISQGDSIGRPHFARLLIKMGLVHSINEGFEKYLTPGTATYVERYKLTTLDAIKEIKNANGLSVLAHPGLIKNQGLINQILHMKIDGIEVYHPKNNSMQTREYYQITKENNLFITGGSDNHSGNSNEYPFIGSVKIPYSYVEKLKEKR</sequence>
<evidence type="ECO:0000313" key="2">
    <source>
        <dbReference type="EMBL" id="RBP59927.1"/>
    </source>
</evidence>
<dbReference type="EMBL" id="QNRX01000017">
    <property type="protein sequence ID" value="RBP59927.1"/>
    <property type="molecule type" value="Genomic_DNA"/>
</dbReference>
<dbReference type="Gene3D" id="3.20.20.140">
    <property type="entry name" value="Metal-dependent hydrolases"/>
    <property type="match status" value="1"/>
</dbReference>
<evidence type="ECO:0000259" key="1">
    <source>
        <dbReference type="SMART" id="SM00481"/>
    </source>
</evidence>
<dbReference type="InterPro" id="IPR004013">
    <property type="entry name" value="PHP_dom"/>
</dbReference>